<feature type="transmembrane region" description="Helical" evidence="2">
    <location>
        <begin position="138"/>
        <end position="156"/>
    </location>
</feature>
<keyword evidence="2" id="KW-1133">Transmembrane helix</keyword>
<keyword evidence="2" id="KW-0812">Transmembrane</keyword>
<feature type="transmembrane region" description="Helical" evidence="2">
    <location>
        <begin position="107"/>
        <end position="126"/>
    </location>
</feature>
<dbReference type="PANTHER" id="PTHR22911">
    <property type="entry name" value="ACYL-MALONYL CONDENSING ENZYME-RELATED"/>
    <property type="match status" value="1"/>
</dbReference>
<gene>
    <name evidence="4" type="ORF">METZ01_LOCUS33113</name>
</gene>
<proteinExistence type="predicted"/>
<name>A0A381QP43_9ZZZZ</name>
<dbReference type="AlphaFoldDB" id="A0A381QP43"/>
<feature type="transmembrane region" description="Helical" evidence="2">
    <location>
        <begin position="44"/>
        <end position="61"/>
    </location>
</feature>
<feature type="transmembrane region" description="Helical" evidence="2">
    <location>
        <begin position="323"/>
        <end position="342"/>
    </location>
</feature>
<feature type="transmembrane region" description="Helical" evidence="2">
    <location>
        <begin position="73"/>
        <end position="95"/>
    </location>
</feature>
<feature type="region of interest" description="Disordered" evidence="1">
    <location>
        <begin position="16"/>
        <end position="36"/>
    </location>
</feature>
<dbReference type="Pfam" id="PF00892">
    <property type="entry name" value="EamA"/>
    <property type="match status" value="1"/>
</dbReference>
<dbReference type="InterPro" id="IPR037185">
    <property type="entry name" value="EmrE-like"/>
</dbReference>
<feature type="transmembrane region" description="Helical" evidence="2">
    <location>
        <begin position="191"/>
        <end position="210"/>
    </location>
</feature>
<dbReference type="PANTHER" id="PTHR22911:SF137">
    <property type="entry name" value="SOLUTE CARRIER FAMILY 35 MEMBER G2-RELATED"/>
    <property type="match status" value="1"/>
</dbReference>
<feature type="domain" description="EamA" evidence="3">
    <location>
        <begin position="44"/>
        <end position="178"/>
    </location>
</feature>
<dbReference type="GO" id="GO:0016020">
    <property type="term" value="C:membrane"/>
    <property type="evidence" value="ECO:0007669"/>
    <property type="project" value="InterPro"/>
</dbReference>
<protein>
    <recommendedName>
        <fullName evidence="3">EamA domain-containing protein</fullName>
    </recommendedName>
</protein>
<feature type="transmembrane region" description="Helical" evidence="2">
    <location>
        <begin position="162"/>
        <end position="179"/>
    </location>
</feature>
<evidence type="ECO:0000256" key="1">
    <source>
        <dbReference type="SAM" id="MobiDB-lite"/>
    </source>
</evidence>
<dbReference type="EMBL" id="UINC01001420">
    <property type="protein sequence ID" value="SUZ80259.1"/>
    <property type="molecule type" value="Genomic_DNA"/>
</dbReference>
<feature type="transmembrane region" description="Helical" evidence="2">
    <location>
        <begin position="222"/>
        <end position="240"/>
    </location>
</feature>
<keyword evidence="2" id="KW-0472">Membrane</keyword>
<feature type="non-terminal residue" evidence="4">
    <location>
        <position position="1"/>
    </location>
</feature>
<evidence type="ECO:0000259" key="3">
    <source>
        <dbReference type="Pfam" id="PF00892"/>
    </source>
</evidence>
<dbReference type="InterPro" id="IPR000620">
    <property type="entry name" value="EamA_dom"/>
</dbReference>
<sequence length="343" mass="36425">VALRTKVFAGNGPGWLLNTASPESSPPHRPGTVRKAKENPPLEWISLALFSAALFGVITTLEKRLIDHHLPNLGVYYASIAYSLLIPAAIVFFATGGVPDEATNLNMGWAALSGGTWGVGLAMVFWGYKLEEASRASAIVHTFPVFVAILAAFTLGESLIPGQWAAIIIIVAGAFVISIRRSGGPSVLSFSRAFPILIIASLLTALSHVFAKAALDDGLTVWMTYAIRATAMAVAFGVLAKPKGFLEMLTVLRNWRTLTLMLSADFLMAPVASISLTKATELGAISLVAALAATRPFFVFLVSSLVSIEKIKLLNEPLKRDTLVLKVIALAMIVGGIATLSLL</sequence>
<feature type="transmembrane region" description="Helical" evidence="2">
    <location>
        <begin position="260"/>
        <end position="276"/>
    </location>
</feature>
<organism evidence="4">
    <name type="scientific">marine metagenome</name>
    <dbReference type="NCBI Taxonomy" id="408172"/>
    <lineage>
        <taxon>unclassified sequences</taxon>
        <taxon>metagenomes</taxon>
        <taxon>ecological metagenomes</taxon>
    </lineage>
</organism>
<dbReference type="SUPFAM" id="SSF103481">
    <property type="entry name" value="Multidrug resistance efflux transporter EmrE"/>
    <property type="match status" value="1"/>
</dbReference>
<accession>A0A381QP43</accession>
<evidence type="ECO:0000313" key="4">
    <source>
        <dbReference type="EMBL" id="SUZ80259.1"/>
    </source>
</evidence>
<feature type="transmembrane region" description="Helical" evidence="2">
    <location>
        <begin position="282"/>
        <end position="302"/>
    </location>
</feature>
<reference evidence="4" key="1">
    <citation type="submission" date="2018-05" db="EMBL/GenBank/DDBJ databases">
        <authorList>
            <person name="Lanie J.A."/>
            <person name="Ng W.-L."/>
            <person name="Kazmierczak K.M."/>
            <person name="Andrzejewski T.M."/>
            <person name="Davidsen T.M."/>
            <person name="Wayne K.J."/>
            <person name="Tettelin H."/>
            <person name="Glass J.I."/>
            <person name="Rusch D."/>
            <person name="Podicherti R."/>
            <person name="Tsui H.-C.T."/>
            <person name="Winkler M.E."/>
        </authorList>
    </citation>
    <scope>NUCLEOTIDE SEQUENCE</scope>
</reference>
<evidence type="ECO:0000256" key="2">
    <source>
        <dbReference type="SAM" id="Phobius"/>
    </source>
</evidence>